<dbReference type="Proteomes" id="UP000768567">
    <property type="component" value="Unassembled WGS sequence"/>
</dbReference>
<dbReference type="InterPro" id="IPR052557">
    <property type="entry name" value="CAP/Cytokinesis_protein"/>
</dbReference>
<feature type="compositionally biased region" description="Low complexity" evidence="1">
    <location>
        <begin position="56"/>
        <end position="76"/>
    </location>
</feature>
<dbReference type="InterPro" id="IPR038765">
    <property type="entry name" value="Papain-like_cys_pep_sf"/>
</dbReference>
<protein>
    <recommendedName>
        <fullName evidence="3">Transglutaminase-like domain-containing protein</fullName>
    </recommendedName>
</protein>
<evidence type="ECO:0000313" key="4">
    <source>
        <dbReference type="EMBL" id="MBE5037095.1"/>
    </source>
</evidence>
<proteinExistence type="predicted"/>
<evidence type="ECO:0000256" key="2">
    <source>
        <dbReference type="SAM" id="Phobius"/>
    </source>
</evidence>
<dbReference type="InterPro" id="IPR002931">
    <property type="entry name" value="Transglutaminase-like"/>
</dbReference>
<organism evidence="4 5">
    <name type="scientific">Gemmiger gallinarum</name>
    <dbReference type="NCBI Taxonomy" id="2779354"/>
    <lineage>
        <taxon>Bacteria</taxon>
        <taxon>Bacillati</taxon>
        <taxon>Bacillota</taxon>
        <taxon>Clostridia</taxon>
        <taxon>Eubacteriales</taxon>
        <taxon>Gemmiger</taxon>
    </lineage>
</organism>
<dbReference type="PANTHER" id="PTHR46333:SF2">
    <property type="entry name" value="CYTOKINESIS PROTEIN 3"/>
    <property type="match status" value="1"/>
</dbReference>
<reference evidence="4 5" key="1">
    <citation type="submission" date="2020-10" db="EMBL/GenBank/DDBJ databases">
        <title>ChiBAC.</title>
        <authorList>
            <person name="Zenner C."/>
            <person name="Hitch T.C.A."/>
            <person name="Clavel T."/>
        </authorList>
    </citation>
    <scope>NUCLEOTIDE SEQUENCE [LARGE SCALE GENOMIC DNA]</scope>
    <source>
        <strain evidence="4 5">DSM 109015</strain>
    </source>
</reference>
<keyword evidence="2" id="KW-0472">Membrane</keyword>
<feature type="region of interest" description="Disordered" evidence="1">
    <location>
        <begin position="48"/>
        <end position="96"/>
    </location>
</feature>
<feature type="compositionally biased region" description="Pro residues" evidence="1">
    <location>
        <begin position="77"/>
        <end position="93"/>
    </location>
</feature>
<accession>A0ABR9R1Y4</accession>
<name>A0ABR9R1Y4_9FIRM</name>
<evidence type="ECO:0000259" key="3">
    <source>
        <dbReference type="Pfam" id="PF01841"/>
    </source>
</evidence>
<dbReference type="PANTHER" id="PTHR46333">
    <property type="entry name" value="CYTOKINESIS PROTEIN 3"/>
    <property type="match status" value="1"/>
</dbReference>
<gene>
    <name evidence="4" type="ORF">INF35_04775</name>
</gene>
<dbReference type="Gene3D" id="3.10.620.30">
    <property type="match status" value="1"/>
</dbReference>
<sequence>MRYSRNYYQYEEPQQEQKISPAVWVLIGLLAVILVGGIALLVLNALPSEEPPESPPELSRPAEESSLPALTATPVPESTPSPTPAPTPTPQPAGPDEELYQFLYAQVDALQQTVSFTEEELTKEQIVDVMNRIQRQPEFFWLDGATYYRSGTEYEIEFHWKYDDPKSCRREVEQVAAEALDSIPYGAGDYEKALALHDWLCDHIVYQYNQDGSDQDLYGALVKGKCVCAGYCAAYEYLLGQVGVEAETVRGDADNGSWVESHAWTKVILDGDVYYTDVTWDDQADHPDGHTYAWFATTSAFMEKTHFANPEQGAEMTPSTAVACNYYYRNGWVLEQYDTEDLIQIFSDQESDCLTVLAADEETYQQLLALFHDTSDTLAVLEESGHPANQYTYYMTDGAWSLDIFPA</sequence>
<dbReference type="RefSeq" id="WP_193500349.1">
    <property type="nucleotide sequence ID" value="NZ_JADCKC010000001.1"/>
</dbReference>
<dbReference type="Pfam" id="PF01841">
    <property type="entry name" value="Transglut_core"/>
    <property type="match status" value="1"/>
</dbReference>
<dbReference type="EMBL" id="JADCKC010000001">
    <property type="protein sequence ID" value="MBE5037095.1"/>
    <property type="molecule type" value="Genomic_DNA"/>
</dbReference>
<feature type="transmembrane region" description="Helical" evidence="2">
    <location>
        <begin position="21"/>
        <end position="46"/>
    </location>
</feature>
<dbReference type="SUPFAM" id="SSF54001">
    <property type="entry name" value="Cysteine proteinases"/>
    <property type="match status" value="1"/>
</dbReference>
<keyword evidence="5" id="KW-1185">Reference proteome</keyword>
<evidence type="ECO:0000313" key="5">
    <source>
        <dbReference type="Proteomes" id="UP000768567"/>
    </source>
</evidence>
<keyword evidence="2" id="KW-1133">Transmembrane helix</keyword>
<feature type="domain" description="Transglutaminase-like" evidence="3">
    <location>
        <begin position="189"/>
        <end position="273"/>
    </location>
</feature>
<evidence type="ECO:0000256" key="1">
    <source>
        <dbReference type="SAM" id="MobiDB-lite"/>
    </source>
</evidence>
<keyword evidence="2" id="KW-0812">Transmembrane</keyword>
<comment type="caution">
    <text evidence="4">The sequence shown here is derived from an EMBL/GenBank/DDBJ whole genome shotgun (WGS) entry which is preliminary data.</text>
</comment>